<evidence type="ECO:0000256" key="1">
    <source>
        <dbReference type="ARBA" id="ARBA00004651"/>
    </source>
</evidence>
<evidence type="ECO:0000256" key="8">
    <source>
        <dbReference type="ARBA" id="ARBA00023170"/>
    </source>
</evidence>
<dbReference type="PROSITE" id="PS50227">
    <property type="entry name" value="G_PROTEIN_RECEP_F2_3"/>
    <property type="match status" value="1"/>
</dbReference>
<feature type="transmembrane region" description="Helical" evidence="11">
    <location>
        <begin position="280"/>
        <end position="305"/>
    </location>
</feature>
<sequence>MSVNRENATCQLLNEQPNFYVNATSTCSPDFDKSLCWFNVSFGEVGHKPCPFTFCPSVPGCSKVAVDYNVNRQCFSNGSWSDSVYTDCIDLLKSHSHCIVGFCRTCPDLLRETVINVSLTLSIISIGVLVTALVLFSIFDSIQCRRLAIHKNLATAFVLRFAVLAIWTIASTSNVFRDCSHFNPIPLRNWEWLCKSILWLVIYFQVSSVMWMLIEGLYLYSRFTVFAMRHTETPYFVYLFSGWGIPLVVVTAWTIVHQSHSSANHRSFCWLPYAQGNHLWILAGTMGAALILNVLLLLAIVVILVQKLRTENSAESKKIWRTVKATILLVPLLGISNIPLFYEPTKPSAIYMLGSAILQHSQGIFIAVLYCFLNHEIQVQVRRQFSKAPFQWFSFLKLPKRFDSERTEKPMFLIQPKPSTTDWECKWRS</sequence>
<dbReference type="PANTHER" id="PTHR45620">
    <property type="entry name" value="PDF RECEPTOR-LIKE PROTEIN-RELATED"/>
    <property type="match status" value="1"/>
</dbReference>
<evidence type="ECO:0000259" key="12">
    <source>
        <dbReference type="PROSITE" id="PS50227"/>
    </source>
</evidence>
<feature type="domain" description="G-protein coupled receptors family 2 profile 2" evidence="13">
    <location>
        <begin position="114"/>
        <end position="374"/>
    </location>
</feature>
<keyword evidence="3" id="KW-1003">Cell membrane</keyword>
<dbReference type="InterPro" id="IPR050332">
    <property type="entry name" value="GPCR_2"/>
</dbReference>
<dbReference type="InterPro" id="IPR036445">
    <property type="entry name" value="GPCR_2_extracell_dom_sf"/>
</dbReference>
<dbReference type="GO" id="GO:0007166">
    <property type="term" value="P:cell surface receptor signaling pathway"/>
    <property type="evidence" value="ECO:0007669"/>
    <property type="project" value="InterPro"/>
</dbReference>
<comment type="similarity">
    <text evidence="2">Belongs to the G-protein coupled receptor 2 family.</text>
</comment>
<keyword evidence="6" id="KW-0297">G-protein coupled receptor</keyword>
<feature type="transmembrane region" description="Helical" evidence="11">
    <location>
        <begin position="235"/>
        <end position="256"/>
    </location>
</feature>
<reference evidence="15" key="1">
    <citation type="submission" date="2022-11" db="UniProtKB">
        <authorList>
            <consortium name="WormBaseParasite"/>
        </authorList>
    </citation>
    <scope>IDENTIFICATION</scope>
</reference>
<dbReference type="InterPro" id="IPR001879">
    <property type="entry name" value="GPCR_2_extracellular_dom"/>
</dbReference>
<keyword evidence="7 11" id="KW-0472">Membrane</keyword>
<organism evidence="14 15">
    <name type="scientific">Ditylenchus dipsaci</name>
    <dbReference type="NCBI Taxonomy" id="166011"/>
    <lineage>
        <taxon>Eukaryota</taxon>
        <taxon>Metazoa</taxon>
        <taxon>Ecdysozoa</taxon>
        <taxon>Nematoda</taxon>
        <taxon>Chromadorea</taxon>
        <taxon>Rhabditida</taxon>
        <taxon>Tylenchina</taxon>
        <taxon>Tylenchomorpha</taxon>
        <taxon>Sphaerularioidea</taxon>
        <taxon>Anguinidae</taxon>
        <taxon>Anguininae</taxon>
        <taxon>Ditylenchus</taxon>
    </lineage>
</organism>
<name>A0A915EMK4_9BILA</name>
<dbReference type="WBParaSite" id="jg8412">
    <property type="protein sequence ID" value="jg8412"/>
    <property type="gene ID" value="jg8412"/>
</dbReference>
<dbReference type="Gene3D" id="4.10.1240.10">
    <property type="entry name" value="GPCR, family 2, extracellular hormone receptor domain"/>
    <property type="match status" value="1"/>
</dbReference>
<evidence type="ECO:0000256" key="11">
    <source>
        <dbReference type="SAM" id="Phobius"/>
    </source>
</evidence>
<evidence type="ECO:0000256" key="5">
    <source>
        <dbReference type="ARBA" id="ARBA00022989"/>
    </source>
</evidence>
<accession>A0A915EMK4</accession>
<keyword evidence="8" id="KW-0675">Receptor</keyword>
<evidence type="ECO:0000256" key="10">
    <source>
        <dbReference type="ARBA" id="ARBA00023224"/>
    </source>
</evidence>
<feature type="domain" description="G-protein coupled receptors family 2 profile 1" evidence="12">
    <location>
        <begin position="9"/>
        <end position="92"/>
    </location>
</feature>
<evidence type="ECO:0000256" key="2">
    <source>
        <dbReference type="ARBA" id="ARBA00005314"/>
    </source>
</evidence>
<keyword evidence="9" id="KW-0325">Glycoprotein</keyword>
<dbReference type="PROSITE" id="PS50261">
    <property type="entry name" value="G_PROTEIN_RECEP_F2_4"/>
    <property type="match status" value="1"/>
</dbReference>
<evidence type="ECO:0000313" key="15">
    <source>
        <dbReference type="WBParaSite" id="jg8412"/>
    </source>
</evidence>
<dbReference type="SUPFAM" id="SSF111418">
    <property type="entry name" value="Hormone receptor domain"/>
    <property type="match status" value="1"/>
</dbReference>
<evidence type="ECO:0000256" key="4">
    <source>
        <dbReference type="ARBA" id="ARBA00022692"/>
    </source>
</evidence>
<dbReference type="InterPro" id="IPR017983">
    <property type="entry name" value="GPCR_2_secretin-like_CS"/>
</dbReference>
<feature type="transmembrane region" description="Helical" evidence="11">
    <location>
        <begin position="348"/>
        <end position="373"/>
    </location>
</feature>
<evidence type="ECO:0000256" key="3">
    <source>
        <dbReference type="ARBA" id="ARBA00022475"/>
    </source>
</evidence>
<dbReference type="InterPro" id="IPR000832">
    <property type="entry name" value="GPCR_2_secretin-like"/>
</dbReference>
<protein>
    <submittedName>
        <fullName evidence="15">Uncharacterized protein</fullName>
    </submittedName>
</protein>
<dbReference type="Pfam" id="PF02793">
    <property type="entry name" value="HRM"/>
    <property type="match status" value="1"/>
</dbReference>
<dbReference type="GO" id="GO:0008528">
    <property type="term" value="F:G protein-coupled peptide receptor activity"/>
    <property type="evidence" value="ECO:0007669"/>
    <property type="project" value="TreeGrafter"/>
</dbReference>
<dbReference type="InterPro" id="IPR017981">
    <property type="entry name" value="GPCR_2-like_7TM"/>
</dbReference>
<dbReference type="Gene3D" id="1.20.1070.10">
    <property type="entry name" value="Rhodopsin 7-helix transmembrane proteins"/>
    <property type="match status" value="1"/>
</dbReference>
<keyword evidence="10" id="KW-0807">Transducer</keyword>
<dbReference type="SMART" id="SM00008">
    <property type="entry name" value="HormR"/>
    <property type="match status" value="1"/>
</dbReference>
<keyword evidence="5 11" id="KW-1133">Transmembrane helix</keyword>
<dbReference type="GO" id="GO:0005886">
    <property type="term" value="C:plasma membrane"/>
    <property type="evidence" value="ECO:0007669"/>
    <property type="project" value="UniProtKB-SubCell"/>
</dbReference>
<evidence type="ECO:0000313" key="14">
    <source>
        <dbReference type="Proteomes" id="UP000887574"/>
    </source>
</evidence>
<dbReference type="GO" id="GO:0007188">
    <property type="term" value="P:adenylate cyclase-modulating G protein-coupled receptor signaling pathway"/>
    <property type="evidence" value="ECO:0007669"/>
    <property type="project" value="TreeGrafter"/>
</dbReference>
<dbReference type="AlphaFoldDB" id="A0A915EMK4"/>
<feature type="transmembrane region" description="Helical" evidence="11">
    <location>
        <begin position="196"/>
        <end position="214"/>
    </location>
</feature>
<comment type="subcellular location">
    <subcellularLocation>
        <location evidence="1">Cell membrane</location>
        <topology evidence="1">Multi-pass membrane protein</topology>
    </subcellularLocation>
</comment>
<evidence type="ECO:0000259" key="13">
    <source>
        <dbReference type="PROSITE" id="PS50261"/>
    </source>
</evidence>
<evidence type="ECO:0000256" key="7">
    <source>
        <dbReference type="ARBA" id="ARBA00023136"/>
    </source>
</evidence>
<dbReference type="SUPFAM" id="SSF81321">
    <property type="entry name" value="Family A G protein-coupled receptor-like"/>
    <property type="match status" value="1"/>
</dbReference>
<proteinExistence type="inferred from homology"/>
<dbReference type="PROSITE" id="PS00649">
    <property type="entry name" value="G_PROTEIN_RECEP_F2_1"/>
    <property type="match status" value="1"/>
</dbReference>
<keyword evidence="4 11" id="KW-0812">Transmembrane</keyword>
<feature type="transmembrane region" description="Helical" evidence="11">
    <location>
        <begin position="157"/>
        <end position="176"/>
    </location>
</feature>
<dbReference type="Proteomes" id="UP000887574">
    <property type="component" value="Unplaced"/>
</dbReference>
<dbReference type="Pfam" id="PF00002">
    <property type="entry name" value="7tm_2"/>
    <property type="match status" value="1"/>
</dbReference>
<dbReference type="PANTHER" id="PTHR45620:SF37">
    <property type="entry name" value="G_PROTEIN_RECEP_F2_4 DOMAIN-CONTAINING PROTEIN"/>
    <property type="match status" value="1"/>
</dbReference>
<keyword evidence="14" id="KW-1185">Reference proteome</keyword>
<feature type="transmembrane region" description="Helical" evidence="11">
    <location>
        <begin position="114"/>
        <end position="136"/>
    </location>
</feature>
<dbReference type="PRINTS" id="PR00249">
    <property type="entry name" value="GPCRSECRETIN"/>
</dbReference>
<evidence type="ECO:0000256" key="6">
    <source>
        <dbReference type="ARBA" id="ARBA00023040"/>
    </source>
</evidence>
<feature type="transmembrane region" description="Helical" evidence="11">
    <location>
        <begin position="325"/>
        <end position="342"/>
    </location>
</feature>
<evidence type="ECO:0000256" key="9">
    <source>
        <dbReference type="ARBA" id="ARBA00023180"/>
    </source>
</evidence>